<evidence type="ECO:0000313" key="2">
    <source>
        <dbReference type="Proteomes" id="UP000789920"/>
    </source>
</evidence>
<feature type="non-terminal residue" evidence="1">
    <location>
        <position position="1"/>
    </location>
</feature>
<reference evidence="1" key="1">
    <citation type="submission" date="2021-06" db="EMBL/GenBank/DDBJ databases">
        <authorList>
            <person name="Kallberg Y."/>
            <person name="Tangrot J."/>
            <person name="Rosling A."/>
        </authorList>
    </citation>
    <scope>NUCLEOTIDE SEQUENCE</scope>
    <source>
        <strain evidence="1">MA461A</strain>
    </source>
</reference>
<dbReference type="EMBL" id="CAJVQC010060576">
    <property type="protein sequence ID" value="CAG8800930.1"/>
    <property type="molecule type" value="Genomic_DNA"/>
</dbReference>
<accession>A0ACA9RN57</accession>
<feature type="non-terminal residue" evidence="1">
    <location>
        <position position="105"/>
    </location>
</feature>
<protein>
    <submittedName>
        <fullName evidence="1">9370_t:CDS:1</fullName>
    </submittedName>
</protein>
<gene>
    <name evidence="1" type="ORF">RPERSI_LOCUS21015</name>
</gene>
<dbReference type="Proteomes" id="UP000789920">
    <property type="component" value="Unassembled WGS sequence"/>
</dbReference>
<keyword evidence="2" id="KW-1185">Reference proteome</keyword>
<organism evidence="1 2">
    <name type="scientific">Racocetra persica</name>
    <dbReference type="NCBI Taxonomy" id="160502"/>
    <lineage>
        <taxon>Eukaryota</taxon>
        <taxon>Fungi</taxon>
        <taxon>Fungi incertae sedis</taxon>
        <taxon>Mucoromycota</taxon>
        <taxon>Glomeromycotina</taxon>
        <taxon>Glomeromycetes</taxon>
        <taxon>Diversisporales</taxon>
        <taxon>Gigasporaceae</taxon>
        <taxon>Racocetra</taxon>
    </lineage>
</organism>
<proteinExistence type="predicted"/>
<sequence length="105" mass="11929">AVEKDIGDLAEALKPENTPKVRSFLREISKDLPILTSEELLAFSERNVSKIVAEVKKLLPSGTSINVIKRRIATARKIYDIFSTIDEIEFIKTGNNKPKFRTERK</sequence>
<evidence type="ECO:0000313" key="1">
    <source>
        <dbReference type="EMBL" id="CAG8800930.1"/>
    </source>
</evidence>
<comment type="caution">
    <text evidence="1">The sequence shown here is derived from an EMBL/GenBank/DDBJ whole genome shotgun (WGS) entry which is preliminary data.</text>
</comment>
<name>A0ACA9RN57_9GLOM</name>